<gene>
    <name evidence="2" type="ORF">FRX31_019443</name>
</gene>
<dbReference type="PANTHER" id="PTHR11566:SF21">
    <property type="entry name" value="DYNAMIN RELATED PROTEIN 1, ISOFORM A"/>
    <property type="match status" value="1"/>
</dbReference>
<dbReference type="Pfam" id="PF01031">
    <property type="entry name" value="Dynamin_M"/>
    <property type="match status" value="1"/>
</dbReference>
<dbReference type="InterPro" id="IPR027417">
    <property type="entry name" value="P-loop_NTPase"/>
</dbReference>
<dbReference type="GO" id="GO:0005874">
    <property type="term" value="C:microtubule"/>
    <property type="evidence" value="ECO:0007669"/>
    <property type="project" value="TreeGrafter"/>
</dbReference>
<organism evidence="2 3">
    <name type="scientific">Thalictrum thalictroides</name>
    <name type="common">Rue-anemone</name>
    <name type="synonym">Anemone thalictroides</name>
    <dbReference type="NCBI Taxonomy" id="46969"/>
    <lineage>
        <taxon>Eukaryota</taxon>
        <taxon>Viridiplantae</taxon>
        <taxon>Streptophyta</taxon>
        <taxon>Embryophyta</taxon>
        <taxon>Tracheophyta</taxon>
        <taxon>Spermatophyta</taxon>
        <taxon>Magnoliopsida</taxon>
        <taxon>Ranunculales</taxon>
        <taxon>Ranunculaceae</taxon>
        <taxon>Thalictroideae</taxon>
        <taxon>Thalictrum</taxon>
    </lineage>
</organism>
<dbReference type="Gene3D" id="3.40.50.300">
    <property type="entry name" value="P-loop containing nucleotide triphosphate hydrolases"/>
    <property type="match status" value="1"/>
</dbReference>
<dbReference type="AlphaFoldDB" id="A0A7J6W0P3"/>
<sequence>MIMSYIKHETCIILAVTPANTDLATSDALQMAKSADPAGSRTIGVITKLDIMDKGTNACNFLLGRAVPLKLGYIGIVNRSQADINQNCSIAEALASEEKFFRSRPVVSLSEMI</sequence>
<evidence type="ECO:0000313" key="3">
    <source>
        <dbReference type="Proteomes" id="UP000554482"/>
    </source>
</evidence>
<dbReference type="InterPro" id="IPR045063">
    <property type="entry name" value="Dynamin_N"/>
</dbReference>
<feature type="domain" description="Dynamin-type G" evidence="1">
    <location>
        <begin position="1"/>
        <end position="113"/>
    </location>
</feature>
<dbReference type="PANTHER" id="PTHR11566">
    <property type="entry name" value="DYNAMIN"/>
    <property type="match status" value="1"/>
</dbReference>
<dbReference type="InterPro" id="IPR030381">
    <property type="entry name" value="G_DYNAMIN_dom"/>
</dbReference>
<dbReference type="GO" id="GO:0016020">
    <property type="term" value="C:membrane"/>
    <property type="evidence" value="ECO:0007669"/>
    <property type="project" value="TreeGrafter"/>
</dbReference>
<reference evidence="2 3" key="1">
    <citation type="submission" date="2020-06" db="EMBL/GenBank/DDBJ databases">
        <title>Transcriptomic and genomic resources for Thalictrum thalictroides and T. hernandezii: Facilitating candidate gene discovery in an emerging model plant lineage.</title>
        <authorList>
            <person name="Arias T."/>
            <person name="Riano-Pachon D.M."/>
            <person name="Di Stilio V.S."/>
        </authorList>
    </citation>
    <scope>NUCLEOTIDE SEQUENCE [LARGE SCALE GENOMIC DNA]</scope>
    <source>
        <strain evidence="3">cv. WT478/WT964</strain>
        <tissue evidence="2">Leaves</tissue>
    </source>
</reference>
<dbReference type="EMBL" id="JABWDY010023350">
    <property type="protein sequence ID" value="KAF5190969.1"/>
    <property type="molecule type" value="Genomic_DNA"/>
</dbReference>
<dbReference type="OrthoDB" id="5061070at2759"/>
<dbReference type="PRINTS" id="PR00195">
    <property type="entry name" value="DYNAMIN"/>
</dbReference>
<protein>
    <submittedName>
        <fullName evidence="2">Interferon-induced gtp-binding protein mx1</fullName>
    </submittedName>
</protein>
<name>A0A7J6W0P3_THATH</name>
<dbReference type="InterPro" id="IPR022812">
    <property type="entry name" value="Dynamin"/>
</dbReference>
<dbReference type="GO" id="GO:0003924">
    <property type="term" value="F:GTPase activity"/>
    <property type="evidence" value="ECO:0007669"/>
    <property type="project" value="TreeGrafter"/>
</dbReference>
<dbReference type="InterPro" id="IPR000375">
    <property type="entry name" value="Dynamin_stalk"/>
</dbReference>
<dbReference type="PROSITE" id="PS51718">
    <property type="entry name" value="G_DYNAMIN_2"/>
    <property type="match status" value="1"/>
</dbReference>
<dbReference type="GO" id="GO:0005525">
    <property type="term" value="F:GTP binding"/>
    <property type="evidence" value="ECO:0007669"/>
    <property type="project" value="InterPro"/>
</dbReference>
<dbReference type="Proteomes" id="UP000554482">
    <property type="component" value="Unassembled WGS sequence"/>
</dbReference>
<dbReference type="Pfam" id="PF00350">
    <property type="entry name" value="Dynamin_N"/>
    <property type="match status" value="1"/>
</dbReference>
<evidence type="ECO:0000259" key="1">
    <source>
        <dbReference type="PROSITE" id="PS51718"/>
    </source>
</evidence>
<accession>A0A7J6W0P3</accession>
<dbReference type="SUPFAM" id="SSF52540">
    <property type="entry name" value="P-loop containing nucleoside triphosphate hydrolases"/>
    <property type="match status" value="1"/>
</dbReference>
<dbReference type="GO" id="GO:0008017">
    <property type="term" value="F:microtubule binding"/>
    <property type="evidence" value="ECO:0007669"/>
    <property type="project" value="TreeGrafter"/>
</dbReference>
<comment type="caution">
    <text evidence="2">The sequence shown here is derived from an EMBL/GenBank/DDBJ whole genome shotgun (WGS) entry which is preliminary data.</text>
</comment>
<dbReference type="GO" id="GO:0005737">
    <property type="term" value="C:cytoplasm"/>
    <property type="evidence" value="ECO:0007669"/>
    <property type="project" value="UniProtKB-ARBA"/>
</dbReference>
<evidence type="ECO:0000313" key="2">
    <source>
        <dbReference type="EMBL" id="KAF5190969.1"/>
    </source>
</evidence>
<keyword evidence="3" id="KW-1185">Reference proteome</keyword>
<proteinExistence type="predicted"/>